<dbReference type="EMBL" id="JPMI01000294">
    <property type="protein sequence ID" value="KFA88367.1"/>
    <property type="molecule type" value="Genomic_DNA"/>
</dbReference>
<evidence type="ECO:0008006" key="3">
    <source>
        <dbReference type="Google" id="ProtNLM"/>
    </source>
</evidence>
<dbReference type="AlphaFoldDB" id="A0A084SIT2"/>
<name>A0A084SIT2_9BACT</name>
<evidence type="ECO:0000313" key="2">
    <source>
        <dbReference type="Proteomes" id="UP000028547"/>
    </source>
</evidence>
<comment type="caution">
    <text evidence="1">The sequence shown here is derived from an EMBL/GenBank/DDBJ whole genome shotgun (WGS) entry which is preliminary data.</text>
</comment>
<accession>A0A084SIT2</accession>
<dbReference type="Proteomes" id="UP000028547">
    <property type="component" value="Unassembled WGS sequence"/>
</dbReference>
<proteinExistence type="predicted"/>
<sequence length="139" mass="15368">MPAHSSFDYAIIRIVPRVEREEFINAGVILYCLTHRFLGARVELDERRLLALAPDADVELLRSHLESIPRICAGGKAAGPIGQLPQKERFHWLVAPRSTMLQTGPVHAGLCEEPAKALEHLLQRMVRPPIPSPPGRGTG</sequence>
<evidence type="ECO:0000313" key="1">
    <source>
        <dbReference type="EMBL" id="KFA88367.1"/>
    </source>
</evidence>
<dbReference type="InterPro" id="IPR021398">
    <property type="entry name" value="DUF3037"/>
</dbReference>
<gene>
    <name evidence="1" type="ORF">Q664_41640</name>
</gene>
<dbReference type="RefSeq" id="WP_043408940.1">
    <property type="nucleotide sequence ID" value="NZ_JPMI01000294.1"/>
</dbReference>
<dbReference type="Pfam" id="PF11236">
    <property type="entry name" value="DUF3037"/>
    <property type="match status" value="1"/>
</dbReference>
<reference evidence="1 2" key="1">
    <citation type="submission" date="2014-07" db="EMBL/GenBank/DDBJ databases">
        <title>Draft Genome Sequence of Gephyronic Acid Producer, Cystobacter violaceus Strain Cb vi76.</title>
        <authorList>
            <person name="Stevens D.C."/>
            <person name="Young J."/>
            <person name="Carmichael R."/>
            <person name="Tan J."/>
            <person name="Taylor R.E."/>
        </authorList>
    </citation>
    <scope>NUCLEOTIDE SEQUENCE [LARGE SCALE GENOMIC DNA]</scope>
    <source>
        <strain evidence="1 2">Cb vi76</strain>
    </source>
</reference>
<protein>
    <recommendedName>
        <fullName evidence="3">DUF3037 domain-containing protein</fullName>
    </recommendedName>
</protein>
<organism evidence="1 2">
    <name type="scientific">Archangium violaceum Cb vi76</name>
    <dbReference type="NCBI Taxonomy" id="1406225"/>
    <lineage>
        <taxon>Bacteria</taxon>
        <taxon>Pseudomonadati</taxon>
        <taxon>Myxococcota</taxon>
        <taxon>Myxococcia</taxon>
        <taxon>Myxococcales</taxon>
        <taxon>Cystobacterineae</taxon>
        <taxon>Archangiaceae</taxon>
        <taxon>Archangium</taxon>
    </lineage>
</organism>